<dbReference type="STRING" id="48709.A0A1D2MNS1"/>
<feature type="binding site" evidence="5">
    <location>
        <begin position="192"/>
        <end position="199"/>
    </location>
    <ligand>
        <name>ATP</name>
        <dbReference type="ChEBI" id="CHEBI:30616"/>
    </ligand>
</feature>
<dbReference type="GO" id="GO:0015630">
    <property type="term" value="C:microtubule cytoskeleton"/>
    <property type="evidence" value="ECO:0007669"/>
    <property type="project" value="UniProtKB-ARBA"/>
</dbReference>
<keyword evidence="4" id="KW-0206">Cytoskeleton</keyword>
<sequence>MLKETDAFDLLPEGCLQVRQLRLKSGNSPSHSQSANNEDQDLYQDEQERCSEDEEEISCFPSQKSSLLIDKNNNNVNRTNIIDWKSKRNISVIVRIRPKQGRELEEKTIIFRTDPKTIVFDPKEKTKDFYFQGVKQTTRSDFGRKRPNKNMSFTYDKVYGPESTNQEIFGDSMKDLTDHLMEGYNCTVFAYGSTGSGKTYTMVGSGSPTNPGLTVLMVESLYKRIGELSEHLDCEIIVSYLEVYNETIKDLLRPEKELSIREDGKRGIIIPELSHYKPRGPAELLKLLRSGNKARTNHATDMNQGTQEGSDLLRKQSSRSHAVFEVKLCLKQLRRNSSKEPGADDCDDEFIDDETNKVEVIHSKLVMVDLAGSERGAGATYDGARQREGASINKSLLALANCISALADGKAHIPYRNSKLTRLLKDALSGNCTTIMIANISPSTINSEDTYNTLKYADRAKSIVGPGSKQNVFLEDLMEEDSVKSQVAELQARLAQLEELLEEEKLKHDVKLKPENDDVEVEQDSGDKKRMPSSSFLLHFGDGDGPHVDIADFFGRLPVGDENYVGFAKLKNEVVKLEQTEELGAKSCVEPQKSAAELRAMSLEMERRFEALKKGRESQVFCGQLETDFNVDDENKRGPQVTISLEEFLQFRRMLGEREAASKVEHSYHIFCQQINSQLMSSGMMLLHALKLLKKMHSFMTSTKGLSSELQMEYQQLLQLVYGPEEVVSTVLDRLLVSPSPPPQKVQGSPENNECPAAVPVSNSLQSRRTSSLIMDDFEKLVKLVERPLLAGLREEMMQLQSEEGGHSEVGDCSTRLTERNHNDDDQQKIGEGSFLIPENIYEPPLPLSEEGESSDGGGHDDDDDQHSGNDHHDTHSLAEESSSRESINGLIPFYETFIPETEPEFMPHNNTAWSPISSTALSEHHSSRKKPTSFEIRFENEKQSWTDVDDEATGRKGINGLRRFPVKSHSICSTAAADTAGPPPFLLHKQNVNESREVGTNTNIEISKCFAGELKQPKSTGKKRLVDQPRVIKDHQVSKDSGLPLISSQHPSVSVGPTVAANNKKGFVPAPQSLRRLKSSRITSEETLPPSLLGNKTTNLNPFRGQQNQQHQYHLHHQNPKACSTSTPEITSEKRKPQHSQLMSKASLMNNGKRVGVGATGKKLRGAGAPSTIINTHLESQMNQGQPKNPHHQYLLKHQQRLIKVNLKKSISQSQPPPLLLHPSQASLNLLTKERSWEENNNDHPDTDVEQKLDEKVLESARSSISHKAPYHTSSKTFTIRDHEHHLLLPLGSSIPIISARPDSNEDDGNNDIPLEVSPCLVPYCLVKLVLNMKPRLT</sequence>
<evidence type="ECO:0000313" key="9">
    <source>
        <dbReference type="EMBL" id="ODM94653.1"/>
    </source>
</evidence>
<dbReference type="Gene3D" id="3.40.850.10">
    <property type="entry name" value="Kinesin motor domain"/>
    <property type="match status" value="1"/>
</dbReference>
<evidence type="ECO:0000256" key="7">
    <source>
        <dbReference type="SAM" id="MobiDB-lite"/>
    </source>
</evidence>
<keyword evidence="3 5" id="KW-0067">ATP-binding</keyword>
<accession>A0A1D2MNS1</accession>
<comment type="similarity">
    <text evidence="5">Belongs to the TRAFAC class myosin-kinesin ATPase superfamily. Kinesin family.</text>
</comment>
<feature type="coiled-coil region" evidence="6">
    <location>
        <begin position="480"/>
        <end position="507"/>
    </location>
</feature>
<feature type="region of interest" description="Disordered" evidence="7">
    <location>
        <begin position="1120"/>
        <end position="1143"/>
    </location>
</feature>
<dbReference type="SUPFAM" id="SSF52540">
    <property type="entry name" value="P-loop containing nucleoside triphosphate hydrolases"/>
    <property type="match status" value="1"/>
</dbReference>
<dbReference type="PANTHER" id="PTHR47968">
    <property type="entry name" value="CENTROMERE PROTEIN E"/>
    <property type="match status" value="1"/>
</dbReference>
<reference evidence="9 10" key="1">
    <citation type="journal article" date="2016" name="Genome Biol. Evol.">
        <title>Gene Family Evolution Reflects Adaptation to Soil Environmental Stressors in the Genome of the Collembolan Orchesella cincta.</title>
        <authorList>
            <person name="Faddeeva-Vakhrusheva A."/>
            <person name="Derks M.F."/>
            <person name="Anvar S.Y."/>
            <person name="Agamennone V."/>
            <person name="Suring W."/>
            <person name="Smit S."/>
            <person name="van Straalen N.M."/>
            <person name="Roelofs D."/>
        </authorList>
    </citation>
    <scope>NUCLEOTIDE SEQUENCE [LARGE SCALE GENOMIC DNA]</scope>
    <source>
        <tissue evidence="9">Mixed pool</tissue>
    </source>
</reference>
<dbReference type="SMART" id="SM00129">
    <property type="entry name" value="KISc"/>
    <property type="match status" value="1"/>
</dbReference>
<dbReference type="PANTHER" id="PTHR47968:SF65">
    <property type="entry name" value="KINESIN MOTOR DOMAIN-CONTAINING PROTEIN"/>
    <property type="match status" value="1"/>
</dbReference>
<dbReference type="InterPro" id="IPR019821">
    <property type="entry name" value="Kinesin_motor_CS"/>
</dbReference>
<evidence type="ECO:0000256" key="2">
    <source>
        <dbReference type="ARBA" id="ARBA00022741"/>
    </source>
</evidence>
<feature type="region of interest" description="Disordered" evidence="7">
    <location>
        <begin position="739"/>
        <end position="763"/>
    </location>
</feature>
<evidence type="ECO:0000313" key="10">
    <source>
        <dbReference type="Proteomes" id="UP000094527"/>
    </source>
</evidence>
<dbReference type="PROSITE" id="PS00411">
    <property type="entry name" value="KINESIN_MOTOR_1"/>
    <property type="match status" value="1"/>
</dbReference>
<dbReference type="PROSITE" id="PS50067">
    <property type="entry name" value="KINESIN_MOTOR_2"/>
    <property type="match status" value="1"/>
</dbReference>
<feature type="compositionally biased region" description="Polar residues" evidence="7">
    <location>
        <begin position="1122"/>
        <end position="1131"/>
    </location>
</feature>
<keyword evidence="5" id="KW-0505">Motor protein</keyword>
<dbReference type="InterPro" id="IPR027640">
    <property type="entry name" value="Kinesin-like_fam"/>
</dbReference>
<evidence type="ECO:0000256" key="5">
    <source>
        <dbReference type="PROSITE-ProRule" id="PRU00283"/>
    </source>
</evidence>
<dbReference type="InterPro" id="IPR036961">
    <property type="entry name" value="Kinesin_motor_dom_sf"/>
</dbReference>
<dbReference type="GO" id="GO:0005524">
    <property type="term" value="F:ATP binding"/>
    <property type="evidence" value="ECO:0007669"/>
    <property type="project" value="UniProtKB-UniRule"/>
</dbReference>
<gene>
    <name evidence="9" type="ORF">Ocin01_12027</name>
</gene>
<keyword evidence="6" id="KW-0175">Coiled coil</keyword>
<feature type="compositionally biased region" description="Polar residues" evidence="7">
    <location>
        <begin position="25"/>
        <end position="37"/>
    </location>
</feature>
<dbReference type="GO" id="GO:0008017">
    <property type="term" value="F:microtubule binding"/>
    <property type="evidence" value="ECO:0007669"/>
    <property type="project" value="InterPro"/>
</dbReference>
<feature type="compositionally biased region" description="Basic and acidic residues" evidence="7">
    <location>
        <begin position="817"/>
        <end position="829"/>
    </location>
</feature>
<keyword evidence="4" id="KW-0963">Cytoplasm</keyword>
<feature type="region of interest" description="Disordered" evidence="7">
    <location>
        <begin position="24"/>
        <end position="48"/>
    </location>
</feature>
<dbReference type="GO" id="GO:0003777">
    <property type="term" value="F:microtubule motor activity"/>
    <property type="evidence" value="ECO:0007669"/>
    <property type="project" value="InterPro"/>
</dbReference>
<feature type="region of interest" description="Disordered" evidence="7">
    <location>
        <begin position="800"/>
        <end position="886"/>
    </location>
</feature>
<comment type="subcellular location">
    <subcellularLocation>
        <location evidence="1">Cytoplasm</location>
        <location evidence="1">Cytoskeleton</location>
    </subcellularLocation>
</comment>
<evidence type="ECO:0000256" key="4">
    <source>
        <dbReference type="ARBA" id="ARBA00023212"/>
    </source>
</evidence>
<name>A0A1D2MNS1_ORCCI</name>
<dbReference type="InterPro" id="IPR027417">
    <property type="entry name" value="P-loop_NTPase"/>
</dbReference>
<keyword evidence="10" id="KW-1185">Reference proteome</keyword>
<keyword evidence="2 5" id="KW-0547">Nucleotide-binding</keyword>
<dbReference type="Proteomes" id="UP000094527">
    <property type="component" value="Unassembled WGS sequence"/>
</dbReference>
<dbReference type="Pfam" id="PF00225">
    <property type="entry name" value="Kinesin"/>
    <property type="match status" value="1"/>
</dbReference>
<protein>
    <submittedName>
        <fullName evidence="9">Kinesin-like protein KIF18B</fullName>
    </submittedName>
</protein>
<dbReference type="EMBL" id="LJIJ01000774">
    <property type="protein sequence ID" value="ODM94653.1"/>
    <property type="molecule type" value="Genomic_DNA"/>
</dbReference>
<dbReference type="InterPro" id="IPR001752">
    <property type="entry name" value="Kinesin_motor_dom"/>
</dbReference>
<evidence type="ECO:0000256" key="6">
    <source>
        <dbReference type="SAM" id="Coils"/>
    </source>
</evidence>
<comment type="caution">
    <text evidence="9">The sequence shown here is derived from an EMBL/GenBank/DDBJ whole genome shotgun (WGS) entry which is preliminary data.</text>
</comment>
<organism evidence="9 10">
    <name type="scientific">Orchesella cincta</name>
    <name type="common">Springtail</name>
    <name type="synonym">Podura cincta</name>
    <dbReference type="NCBI Taxonomy" id="48709"/>
    <lineage>
        <taxon>Eukaryota</taxon>
        <taxon>Metazoa</taxon>
        <taxon>Ecdysozoa</taxon>
        <taxon>Arthropoda</taxon>
        <taxon>Hexapoda</taxon>
        <taxon>Collembola</taxon>
        <taxon>Entomobryomorpha</taxon>
        <taxon>Entomobryoidea</taxon>
        <taxon>Orchesellidae</taxon>
        <taxon>Orchesellinae</taxon>
        <taxon>Orchesella</taxon>
    </lineage>
</organism>
<evidence type="ECO:0000259" key="8">
    <source>
        <dbReference type="PROSITE" id="PS50067"/>
    </source>
</evidence>
<feature type="compositionally biased region" description="Basic and acidic residues" evidence="7">
    <location>
        <begin position="866"/>
        <end position="884"/>
    </location>
</feature>
<feature type="domain" description="Kinesin motor" evidence="8">
    <location>
        <begin position="89"/>
        <end position="463"/>
    </location>
</feature>
<proteinExistence type="inferred from homology"/>
<dbReference type="GO" id="GO:0007018">
    <property type="term" value="P:microtubule-based movement"/>
    <property type="evidence" value="ECO:0007669"/>
    <property type="project" value="InterPro"/>
</dbReference>
<evidence type="ECO:0000256" key="3">
    <source>
        <dbReference type="ARBA" id="ARBA00022840"/>
    </source>
</evidence>
<dbReference type="PRINTS" id="PR00380">
    <property type="entry name" value="KINESINHEAVY"/>
</dbReference>
<feature type="compositionally biased region" description="Acidic residues" evidence="7">
    <location>
        <begin position="38"/>
        <end position="48"/>
    </location>
</feature>
<dbReference type="OrthoDB" id="3176171at2759"/>
<evidence type="ECO:0000256" key="1">
    <source>
        <dbReference type="ARBA" id="ARBA00004245"/>
    </source>
</evidence>